<keyword evidence="4 6" id="KW-1133">Transmembrane helix</keyword>
<feature type="transmembrane region" description="Helical" evidence="6">
    <location>
        <begin position="707"/>
        <end position="730"/>
    </location>
</feature>
<evidence type="ECO:0000313" key="8">
    <source>
        <dbReference type="EMBL" id="PVY60570.1"/>
    </source>
</evidence>
<keyword evidence="2" id="KW-1003">Cell membrane</keyword>
<evidence type="ECO:0000256" key="3">
    <source>
        <dbReference type="ARBA" id="ARBA00022692"/>
    </source>
</evidence>
<dbReference type="InterPro" id="IPR003838">
    <property type="entry name" value="ABC3_permease_C"/>
</dbReference>
<protein>
    <submittedName>
        <fullName evidence="8">Putative ABC transport system permease protein</fullName>
    </submittedName>
</protein>
<keyword evidence="9" id="KW-1185">Reference proteome</keyword>
<organism evidence="8 9">
    <name type="scientific">Pusillimonas noertemannii</name>
    <dbReference type="NCBI Taxonomy" id="305977"/>
    <lineage>
        <taxon>Bacteria</taxon>
        <taxon>Pseudomonadati</taxon>
        <taxon>Pseudomonadota</taxon>
        <taxon>Betaproteobacteria</taxon>
        <taxon>Burkholderiales</taxon>
        <taxon>Alcaligenaceae</taxon>
        <taxon>Pusillimonas</taxon>
    </lineage>
</organism>
<feature type="transmembrane region" description="Helical" evidence="6">
    <location>
        <begin position="795"/>
        <end position="821"/>
    </location>
</feature>
<feature type="transmembrane region" description="Helical" evidence="6">
    <location>
        <begin position="304"/>
        <end position="334"/>
    </location>
</feature>
<dbReference type="Pfam" id="PF02687">
    <property type="entry name" value="FtsX"/>
    <property type="match status" value="2"/>
</dbReference>
<feature type="transmembrane region" description="Helical" evidence="6">
    <location>
        <begin position="354"/>
        <end position="377"/>
    </location>
</feature>
<feature type="transmembrane region" description="Helical" evidence="6">
    <location>
        <begin position="257"/>
        <end position="280"/>
    </location>
</feature>
<gene>
    <name evidence="8" type="ORF">C7440_3607</name>
</gene>
<dbReference type="AlphaFoldDB" id="A0A2U1CI32"/>
<dbReference type="RefSeq" id="WP_116519425.1">
    <property type="nucleotide sequence ID" value="NZ_JACCEX010000003.1"/>
</dbReference>
<dbReference type="InterPro" id="IPR038766">
    <property type="entry name" value="Membrane_comp_ABC_pdt"/>
</dbReference>
<evidence type="ECO:0000256" key="2">
    <source>
        <dbReference type="ARBA" id="ARBA00022475"/>
    </source>
</evidence>
<dbReference type="OrthoDB" id="5292592at2"/>
<reference evidence="8 9" key="1">
    <citation type="submission" date="2018-04" db="EMBL/GenBank/DDBJ databases">
        <title>Genomic Encyclopedia of Type Strains, Phase IV (KMG-IV): sequencing the most valuable type-strain genomes for metagenomic binning, comparative biology and taxonomic classification.</title>
        <authorList>
            <person name="Goeker M."/>
        </authorList>
    </citation>
    <scope>NUCLEOTIDE SEQUENCE [LARGE SCALE GENOMIC DNA]</scope>
    <source>
        <strain evidence="8 9">DSM 10065</strain>
    </source>
</reference>
<sequence>MTLWSRYLAPGLRALKRDWRSGELGLLALALLIAVTAVGSVGFLSDRVSAALDRSSAQMLGGDLVLRADEPIAHEVLDQAIALGLEASTHRTMSSMANSPGGMRLVSLKAVDTSYPLRGELLLRDDAMPQGRPAASGPTPGTVWIDPQLTSLLHVDVGDTIELGEASFRIAGVIAYEPDRGVQFINVAPRVMMRLDELASTGLLGPASRVRDVTSFAGPQQAVAAYRQWLEPRLERGQRLSEPGEARPEIQRSLDRAYQFLTLVALLTVVISAVAVALAARRFSRRHRDGVAVMRCMGAGRRQLAAMFGIEFLLLALCAAALGVTLAFLVQAGLAHLVAALLDVDLPGPSWRPAWHGAAAALLLLAGFALPPLSALYRVPPMHVLRQAGGRWAPRTAVSYAAGFLAFFLLAWWISGDVRMSLLVSGGFLVGLAVFFCVAYGVIRLLGALAGGLRNASSLRFALRGMVRRPGLATAQVCALSVGLMVMLLLTLARTDLLDGWRGTLPADAPNTFLINIQPDQRQAVGARLEEAGIHAARPAPMVRGRLLAINDEPVDARSYEDERAQRMVEREFNLSHLAALPDSNTLVAGRWLDPRGSEVSLETGLAETLAIGLGDTLSFDIAGQQVTVKVTSLREVKWDSFDVNFFALMSPAVLEEAPATYITSFYMPPARLGLGQRLVDEFPNLTVVDVGAILAQVRRIVEQAILAVQLLFLFTVLAGVQVLAAAFAATRDERIHEVAVLRVLGAGATRLRRTQLIELLVLGGLSGALAALGSILLARLLAERVFEFSLGWPWWPWAVGVAGGALISCLGGGLALRGVLRTPPLRMLREAA</sequence>
<keyword evidence="5 6" id="KW-0472">Membrane</keyword>
<dbReference type="PANTHER" id="PTHR30287:SF1">
    <property type="entry name" value="INNER MEMBRANE PROTEIN"/>
    <property type="match status" value="1"/>
</dbReference>
<dbReference type="STRING" id="1231391.GCA_000308195_01931"/>
<evidence type="ECO:0000256" key="6">
    <source>
        <dbReference type="SAM" id="Phobius"/>
    </source>
</evidence>
<evidence type="ECO:0000256" key="5">
    <source>
        <dbReference type="ARBA" id="ARBA00023136"/>
    </source>
</evidence>
<feature type="transmembrane region" description="Helical" evidence="6">
    <location>
        <begin position="397"/>
        <end position="415"/>
    </location>
</feature>
<evidence type="ECO:0000256" key="1">
    <source>
        <dbReference type="ARBA" id="ARBA00004651"/>
    </source>
</evidence>
<feature type="domain" description="ABC3 transporter permease C-terminal" evidence="7">
    <location>
        <begin position="263"/>
        <end position="381"/>
    </location>
</feature>
<evidence type="ECO:0000313" key="9">
    <source>
        <dbReference type="Proteomes" id="UP000246145"/>
    </source>
</evidence>
<accession>A0A2U1CI32</accession>
<comment type="caution">
    <text evidence="8">The sequence shown here is derived from an EMBL/GenBank/DDBJ whole genome shotgun (WGS) entry which is preliminary data.</text>
</comment>
<keyword evidence="3 6" id="KW-0812">Transmembrane</keyword>
<name>A0A2U1CI32_9BURK</name>
<evidence type="ECO:0000259" key="7">
    <source>
        <dbReference type="Pfam" id="PF02687"/>
    </source>
</evidence>
<feature type="domain" description="ABC3 transporter permease C-terminal" evidence="7">
    <location>
        <begin position="712"/>
        <end position="825"/>
    </location>
</feature>
<proteinExistence type="predicted"/>
<dbReference type="Proteomes" id="UP000246145">
    <property type="component" value="Unassembled WGS sequence"/>
</dbReference>
<comment type="subcellular location">
    <subcellularLocation>
        <location evidence="1">Cell membrane</location>
        <topology evidence="1">Multi-pass membrane protein</topology>
    </subcellularLocation>
</comment>
<dbReference type="PANTHER" id="PTHR30287">
    <property type="entry name" value="MEMBRANE COMPONENT OF PREDICTED ABC SUPERFAMILY METABOLITE UPTAKE TRANSPORTER"/>
    <property type="match status" value="1"/>
</dbReference>
<feature type="transmembrane region" description="Helical" evidence="6">
    <location>
        <begin position="427"/>
        <end position="450"/>
    </location>
</feature>
<dbReference type="GO" id="GO:0005886">
    <property type="term" value="C:plasma membrane"/>
    <property type="evidence" value="ECO:0007669"/>
    <property type="project" value="UniProtKB-SubCell"/>
</dbReference>
<evidence type="ECO:0000256" key="4">
    <source>
        <dbReference type="ARBA" id="ARBA00022989"/>
    </source>
</evidence>
<feature type="transmembrane region" description="Helical" evidence="6">
    <location>
        <begin position="471"/>
        <end position="493"/>
    </location>
</feature>
<dbReference type="EMBL" id="QEKO01000008">
    <property type="protein sequence ID" value="PVY60570.1"/>
    <property type="molecule type" value="Genomic_DNA"/>
</dbReference>
<feature type="transmembrane region" description="Helical" evidence="6">
    <location>
        <begin position="760"/>
        <end position="783"/>
    </location>
</feature>